<dbReference type="InterPro" id="IPR050177">
    <property type="entry name" value="Lipid_A_modif_metabolic_enz"/>
</dbReference>
<dbReference type="SUPFAM" id="SSF51735">
    <property type="entry name" value="NAD(P)-binding Rossmann-fold domains"/>
    <property type="match status" value="1"/>
</dbReference>
<feature type="domain" description="NAD-dependent epimerase/dehydratase" evidence="1">
    <location>
        <begin position="4"/>
        <end position="209"/>
    </location>
</feature>
<gene>
    <name evidence="2" type="ORF">METZ01_LOCUS99510</name>
</gene>
<dbReference type="AlphaFoldDB" id="A0A381W277"/>
<reference evidence="2" key="1">
    <citation type="submission" date="2018-05" db="EMBL/GenBank/DDBJ databases">
        <authorList>
            <person name="Lanie J.A."/>
            <person name="Ng W.-L."/>
            <person name="Kazmierczak K.M."/>
            <person name="Andrzejewski T.M."/>
            <person name="Davidsen T.M."/>
            <person name="Wayne K.J."/>
            <person name="Tettelin H."/>
            <person name="Glass J.I."/>
            <person name="Rusch D."/>
            <person name="Podicherti R."/>
            <person name="Tsui H.-C.T."/>
            <person name="Winkler M.E."/>
        </authorList>
    </citation>
    <scope>NUCLEOTIDE SEQUENCE</scope>
</reference>
<dbReference type="Pfam" id="PF01370">
    <property type="entry name" value="Epimerase"/>
    <property type="match status" value="1"/>
</dbReference>
<evidence type="ECO:0000259" key="1">
    <source>
        <dbReference type="Pfam" id="PF01370"/>
    </source>
</evidence>
<dbReference type="PANTHER" id="PTHR43245:SF55">
    <property type="entry name" value="NAD(P)-BINDING DOMAIN-CONTAINING PROTEIN"/>
    <property type="match status" value="1"/>
</dbReference>
<proteinExistence type="predicted"/>
<dbReference type="EMBL" id="UINC01010495">
    <property type="protein sequence ID" value="SVA46656.1"/>
    <property type="molecule type" value="Genomic_DNA"/>
</dbReference>
<accession>A0A381W277</accession>
<dbReference type="Gene3D" id="3.40.50.720">
    <property type="entry name" value="NAD(P)-binding Rossmann-like Domain"/>
    <property type="match status" value="1"/>
</dbReference>
<sequence>VHTALVAQGFDVRNFDKVGCGSDVDQVQADILDRESLQSAMVDRDMVIHLAALDAAVSATEQAFFEINVQGTWNVLEAAEKANVQRVVLCSSVAALGIGDDILPDYLPIDENHPCRPRQAYGLSKQVAETVGQCFARRGHVEVVCLRPAFVVFPDLVIATAQTLARQDGIEWSRDLPQHSNALNEPLTATRSFIAPDDAADGFVAAVRADLSASWRLYFAVAPWSMSPLPTLERAQAMGIPVSAVQDPDRYRVDPNASMFSTAQAERDLGWRARLPFESLLGETLKGYNA</sequence>
<feature type="non-terminal residue" evidence="2">
    <location>
        <position position="1"/>
    </location>
</feature>
<dbReference type="InterPro" id="IPR001509">
    <property type="entry name" value="Epimerase_deHydtase"/>
</dbReference>
<dbReference type="InterPro" id="IPR036291">
    <property type="entry name" value="NAD(P)-bd_dom_sf"/>
</dbReference>
<evidence type="ECO:0000313" key="2">
    <source>
        <dbReference type="EMBL" id="SVA46656.1"/>
    </source>
</evidence>
<organism evidence="2">
    <name type="scientific">marine metagenome</name>
    <dbReference type="NCBI Taxonomy" id="408172"/>
    <lineage>
        <taxon>unclassified sequences</taxon>
        <taxon>metagenomes</taxon>
        <taxon>ecological metagenomes</taxon>
    </lineage>
</organism>
<protein>
    <recommendedName>
        <fullName evidence="1">NAD-dependent epimerase/dehydratase domain-containing protein</fullName>
    </recommendedName>
</protein>
<name>A0A381W277_9ZZZZ</name>
<dbReference type="PANTHER" id="PTHR43245">
    <property type="entry name" value="BIFUNCTIONAL POLYMYXIN RESISTANCE PROTEIN ARNA"/>
    <property type="match status" value="1"/>
</dbReference>